<dbReference type="OrthoDB" id="2019031at2759"/>
<dbReference type="KEGG" id="beq:BEWA_022330"/>
<dbReference type="VEuPathDB" id="PiroplasmaDB:BEWA_022330"/>
<dbReference type="EMBL" id="CP001669">
    <property type="protein sequence ID" value="AFZ79385.1"/>
    <property type="molecule type" value="Genomic_DNA"/>
</dbReference>
<dbReference type="AlphaFoldDB" id="L0AV31"/>
<dbReference type="Pfam" id="PF08373">
    <property type="entry name" value="RAP"/>
    <property type="match status" value="1"/>
</dbReference>
<reference evidence="2 3" key="1">
    <citation type="journal article" date="2012" name="BMC Genomics">
        <title>Comparative genomic analysis and phylogenetic position of Theileria equi.</title>
        <authorList>
            <person name="Kappmeyer L.S."/>
            <person name="Thiagarajan M."/>
            <person name="Herndon D.R."/>
            <person name="Ramsay J.D."/>
            <person name="Caler E."/>
            <person name="Djikeng A."/>
            <person name="Gillespie J.J."/>
            <person name="Lau A.O."/>
            <person name="Roalson E.H."/>
            <person name="Silva J.C."/>
            <person name="Silva M.G."/>
            <person name="Suarez C.E."/>
            <person name="Ueti M.W."/>
            <person name="Nene V.M."/>
            <person name="Mealey R.H."/>
            <person name="Knowles D.P."/>
            <person name="Brayton K.A."/>
        </authorList>
    </citation>
    <scope>NUCLEOTIDE SEQUENCE [LARGE SCALE GENOMIC DNA]</scope>
    <source>
        <strain evidence="2 3">WA</strain>
    </source>
</reference>
<proteinExistence type="predicted"/>
<dbReference type="Proteomes" id="UP000031512">
    <property type="component" value="Chromosome 1"/>
</dbReference>
<gene>
    <name evidence="2" type="ORF">BEWA_022330</name>
</gene>
<evidence type="ECO:0000313" key="2">
    <source>
        <dbReference type="EMBL" id="AFZ79385.1"/>
    </source>
</evidence>
<sequence length="433" mass="50332">MGNETIKCIRRAKITGKNVRSFDKLNDKNIGSNIHRIFERLHCATNNGYYTPVRCIHIYSTKMIIDNHQNMTLFEIAEASRHAIRIKRTDMILQDIISKRGYSELKDIKDARELSAILEVFYLPKVKLHTFYAHIVKEIMNRKLFPINNRMWISYFRFLGSNQIFHKDLFDTFANLYSTYLEKLITSNYTRILLESIAISSWAFAICAPNVNYPRLFDLILEYTKSIKNDTILLRIFWSLAIKDYGLEHIDVGLMEQLIDKLNSYTDNKRSLYQAYTILLAMKSKGIDVEKLVERCRGLLRDINYDEQFNKVSKSQRYVSDVLARLRVPHKLETFTDSLISIDIAICGESEKIAIEVDGPYHYILNCETMDTSMRTGTTLLKERLLKSDGWIVISTPPVTLDDRVDVEISKLDNAYRNLLLNSGSKYLNKLLG</sequence>
<dbReference type="InterPro" id="IPR013584">
    <property type="entry name" value="RAP"/>
</dbReference>
<accession>L0AV31</accession>
<feature type="domain" description="RAP" evidence="1">
    <location>
        <begin position="355"/>
        <end position="397"/>
    </location>
</feature>
<dbReference type="RefSeq" id="XP_004829051.1">
    <property type="nucleotide sequence ID" value="XM_004828994.1"/>
</dbReference>
<keyword evidence="3" id="KW-1185">Reference proteome</keyword>
<evidence type="ECO:0000259" key="1">
    <source>
        <dbReference type="Pfam" id="PF08373"/>
    </source>
</evidence>
<protein>
    <recommendedName>
        <fullName evidence="1">RAP domain-containing protein</fullName>
    </recommendedName>
</protein>
<organism evidence="2 3">
    <name type="scientific">Theileria equi strain WA</name>
    <dbReference type="NCBI Taxonomy" id="1537102"/>
    <lineage>
        <taxon>Eukaryota</taxon>
        <taxon>Sar</taxon>
        <taxon>Alveolata</taxon>
        <taxon>Apicomplexa</taxon>
        <taxon>Aconoidasida</taxon>
        <taxon>Piroplasmida</taxon>
        <taxon>Theileriidae</taxon>
        <taxon>Theileria</taxon>
    </lineage>
</organism>
<evidence type="ECO:0000313" key="3">
    <source>
        <dbReference type="Proteomes" id="UP000031512"/>
    </source>
</evidence>
<dbReference type="GeneID" id="15803799"/>
<dbReference type="eggNOG" id="ENOG502S12J">
    <property type="taxonomic scope" value="Eukaryota"/>
</dbReference>
<name>L0AV31_THEEQ</name>